<dbReference type="PANTHER" id="PTHR12103">
    <property type="entry name" value="5'-NUCLEOTIDASE DOMAIN-CONTAINING"/>
    <property type="match status" value="1"/>
</dbReference>
<dbReference type="Gene3D" id="2.30.30.100">
    <property type="match status" value="1"/>
</dbReference>
<dbReference type="FunFam" id="3.40.50.1000:FF:000086">
    <property type="entry name" value="LD24878p"/>
    <property type="match status" value="1"/>
</dbReference>
<accession>A0A4S2KQ01</accession>
<dbReference type="Pfam" id="PF01423">
    <property type="entry name" value="LSM"/>
    <property type="match status" value="1"/>
</dbReference>
<evidence type="ECO:0000256" key="5">
    <source>
        <dbReference type="ARBA" id="ARBA00022990"/>
    </source>
</evidence>
<dbReference type="CDD" id="cd01733">
    <property type="entry name" value="LSm10"/>
    <property type="match status" value="1"/>
</dbReference>
<evidence type="ECO:0000256" key="4">
    <source>
        <dbReference type="ARBA" id="ARBA00022842"/>
    </source>
</evidence>
<dbReference type="InterPro" id="IPR010920">
    <property type="entry name" value="LSM_dom_sf"/>
</dbReference>
<dbReference type="AlphaFoldDB" id="A0A4S2KQ01"/>
<reference evidence="8 9" key="1">
    <citation type="journal article" date="2019" name="Philos. Trans. R. Soc. Lond., B, Biol. Sci.">
        <title>Ant behaviour and brain gene expression of defending hosts depend on the ecological success of the intruding social parasite.</title>
        <authorList>
            <person name="Kaur R."/>
            <person name="Stoldt M."/>
            <person name="Jongepier E."/>
            <person name="Feldmeyer B."/>
            <person name="Menzel F."/>
            <person name="Bornberg-Bauer E."/>
            <person name="Foitzik S."/>
        </authorList>
    </citation>
    <scope>NUCLEOTIDE SEQUENCE [LARGE SCALE GENOMIC DNA]</scope>
    <source>
        <tissue evidence="8">Whole body</tissue>
    </source>
</reference>
<evidence type="ECO:0000256" key="6">
    <source>
        <dbReference type="ARBA" id="ARBA00069357"/>
    </source>
</evidence>
<dbReference type="SUPFAM" id="SSF50182">
    <property type="entry name" value="Sm-like ribonucleoproteins"/>
    <property type="match status" value="1"/>
</dbReference>
<dbReference type="InterPro" id="IPR001163">
    <property type="entry name" value="Sm_dom_euk/arc"/>
</dbReference>
<dbReference type="SUPFAM" id="SSF56784">
    <property type="entry name" value="HAD-like"/>
    <property type="match status" value="1"/>
</dbReference>
<comment type="similarity">
    <text evidence="1">Belongs to the 5'(3')-deoxyribonucleotidase family.</text>
</comment>
<dbReference type="EMBL" id="QBLH01001418">
    <property type="protein sequence ID" value="TGZ51922.1"/>
    <property type="molecule type" value="Genomic_DNA"/>
</dbReference>
<evidence type="ECO:0000256" key="3">
    <source>
        <dbReference type="ARBA" id="ARBA00022801"/>
    </source>
</evidence>
<feature type="domain" description="Sm" evidence="7">
    <location>
        <begin position="18"/>
        <end position="83"/>
    </location>
</feature>
<dbReference type="GO" id="GO:0008253">
    <property type="term" value="F:5'-nucleotidase activity"/>
    <property type="evidence" value="ECO:0007669"/>
    <property type="project" value="TreeGrafter"/>
</dbReference>
<dbReference type="InterPro" id="IPR023214">
    <property type="entry name" value="HAD_sf"/>
</dbReference>
<keyword evidence="3" id="KW-0378">Hydrolase</keyword>
<evidence type="ECO:0000259" key="7">
    <source>
        <dbReference type="SMART" id="SM00651"/>
    </source>
</evidence>
<proteinExistence type="inferred from homology"/>
<evidence type="ECO:0000256" key="1">
    <source>
        <dbReference type="ARBA" id="ARBA00009589"/>
    </source>
</evidence>
<dbReference type="Gene3D" id="3.40.50.1000">
    <property type="entry name" value="HAD superfamily/HAD-like"/>
    <property type="match status" value="1"/>
</dbReference>
<keyword evidence="4" id="KW-0460">Magnesium</keyword>
<evidence type="ECO:0000313" key="8">
    <source>
        <dbReference type="EMBL" id="TGZ51922.1"/>
    </source>
</evidence>
<gene>
    <name evidence="8" type="ORF">DBV15_05571</name>
</gene>
<sequence length="677" mass="77534">MSEDSKREKHFFYNTLAIVLKAVESHRTTVDLRNEATIVGVVDHADAYMNIVMRDCVFTDPRGDSFKFDMFFVQARNIRCVHIPLNVSAPLIPERTADLVPSVSTFGVVGSGHLGLSLYLRKAAGLLDTHDANTCPSRLEMIRDLGLYRHTVRLYVRRQYYSVVHKRVTDKAEVPSGTTVCTVFNRYDSTASSRLAKNDMDVFRFTDYDCVGFDLDNTLLRYNVTNLVRMEYEMLARFLVDRRGYGAKHLLKLPLTDDDLDFMQKGLLLDMERGNVLRLSPDGVIRRACHGSHLLNADQIREIYPEQRWEATDVFCRDVLAAWNGALSEKLRSTLDYFDIVAGLAFARVVDTLDEERGSPLDRYNIWPDILAGLFYMFSREHFQSNKGIFGHVKRDPEKYLRKCSSDTISWLREVKKKSATFLITGSNADFASFTASYALGEDWRSLFDIVVCYARKPGFFINNRPFFDVVNNNETDIASRDLKRGEMYSQGNWNDLLEFLARITGKINQRCLYVGDNLIQDIYVPNAFARCDTLAVIEEQMSEGMLYHSLTHPDEKILNSKLWGSYFCLKDSTINVDSLWGHIIKKHAKLCIPDISLVTQRPLGEPILCFDKDGKSYRGYYPAVPLNTDYPSYQGTIKTTRPTFEGNDEYKNNLQNKTCPTETTGRPCGCRTDFRE</sequence>
<dbReference type="STRING" id="300112.A0A4S2KQ01"/>
<dbReference type="Pfam" id="PF05761">
    <property type="entry name" value="5_nucleotid"/>
    <property type="match status" value="1"/>
</dbReference>
<dbReference type="InterPro" id="IPR036412">
    <property type="entry name" value="HAD-like_sf"/>
</dbReference>
<keyword evidence="2" id="KW-0479">Metal-binding</keyword>
<dbReference type="Proteomes" id="UP000310200">
    <property type="component" value="Unassembled WGS sequence"/>
</dbReference>
<dbReference type="PANTHER" id="PTHR12103:SF38">
    <property type="entry name" value="5'-NUCLEOTIDASE DOMAIN-CONTAINING PROTEIN 1"/>
    <property type="match status" value="1"/>
</dbReference>
<comment type="caution">
    <text evidence="8">The sequence shown here is derived from an EMBL/GenBank/DDBJ whole genome shotgun (WGS) entry which is preliminary data.</text>
</comment>
<dbReference type="InterPro" id="IPR008380">
    <property type="entry name" value="HAD-SF_hydro_IG_5-nucl"/>
</dbReference>
<keyword evidence="9" id="KW-1185">Reference proteome</keyword>
<protein>
    <recommendedName>
        <fullName evidence="6">5'-nucleotidase domain-containing protein 1</fullName>
    </recommendedName>
</protein>
<dbReference type="GO" id="GO:0046872">
    <property type="term" value="F:metal ion binding"/>
    <property type="evidence" value="ECO:0007669"/>
    <property type="project" value="UniProtKB-KW"/>
</dbReference>
<organism evidence="8 9">
    <name type="scientific">Temnothorax longispinosus</name>
    <dbReference type="NCBI Taxonomy" id="300112"/>
    <lineage>
        <taxon>Eukaryota</taxon>
        <taxon>Metazoa</taxon>
        <taxon>Ecdysozoa</taxon>
        <taxon>Arthropoda</taxon>
        <taxon>Hexapoda</taxon>
        <taxon>Insecta</taxon>
        <taxon>Pterygota</taxon>
        <taxon>Neoptera</taxon>
        <taxon>Endopterygota</taxon>
        <taxon>Hymenoptera</taxon>
        <taxon>Apocrita</taxon>
        <taxon>Aculeata</taxon>
        <taxon>Formicoidea</taxon>
        <taxon>Formicidae</taxon>
        <taxon>Myrmicinae</taxon>
        <taxon>Temnothorax</taxon>
    </lineage>
</organism>
<name>A0A4S2KQ01_9HYME</name>
<evidence type="ECO:0000256" key="2">
    <source>
        <dbReference type="ARBA" id="ARBA00022723"/>
    </source>
</evidence>
<keyword evidence="5" id="KW-0007">Acetylation</keyword>
<evidence type="ECO:0000313" key="9">
    <source>
        <dbReference type="Proteomes" id="UP000310200"/>
    </source>
</evidence>
<dbReference type="SMART" id="SM00651">
    <property type="entry name" value="Sm"/>
    <property type="match status" value="1"/>
</dbReference>